<name>A0A0S7BJ63_9CHLR</name>
<protein>
    <submittedName>
        <fullName evidence="4">Protein containg zinc-ribbon domain</fullName>
    </submittedName>
</protein>
<sequence>MRRWSIVLLVILFLALPGAAQGQSDVGFDQLNVLLWPEYDRPDMLVIYKITLSSATKLPAQIDLRIPLAAGSPYNVAIEEVDGQLYSLNYTTSQDGDWLIVSFTAPTSKLQIEYYDPELTKTDSRRDYEFHWPGDVAIDNLTVEMQQPLTAENFQVAPNMGSWATGTDGLRYYTEDVGSVPEGTPVTLKLSYTKSDDLLSVPDQAPLQSSQPIGPSTSLLRMEGMLPYILGGLGVALFIGGGAWFWVISRKRATEPARQRHNASKWLPDEVQEVYCHQCGKRASKEDIFCRACGTRLRRE</sequence>
<keyword evidence="1" id="KW-0472">Membrane</keyword>
<keyword evidence="2" id="KW-0732">Signal</keyword>
<keyword evidence="5" id="KW-1185">Reference proteome</keyword>
<feature type="domain" description="Zinc-ribbon" evidence="3">
    <location>
        <begin position="275"/>
        <end position="297"/>
    </location>
</feature>
<feature type="transmembrane region" description="Helical" evidence="1">
    <location>
        <begin position="225"/>
        <end position="248"/>
    </location>
</feature>
<keyword evidence="1" id="KW-1133">Transmembrane helix</keyword>
<reference evidence="4" key="1">
    <citation type="submission" date="2015-07" db="EMBL/GenBank/DDBJ databases">
        <title>Draft Genome Sequences of Anaerolinea thermolimosa IMO-1, Bellilinea caldifistulae GOMI-1, Leptolinea tardivitalis YMTK-2, Levilinea saccharolytica KIBI-1,Longilinea arvoryzae KOME-1, Previously Described as Members of the Anaerolineaceae (Chloroflexi).</title>
        <authorList>
            <person name="Sekiguchi Y."/>
            <person name="Ohashi A."/>
            <person name="Matsuura N."/>
            <person name="Tourlousse M.D."/>
        </authorList>
    </citation>
    <scope>NUCLEOTIDE SEQUENCE [LARGE SCALE GENOMIC DNA]</scope>
    <source>
        <strain evidence="4">KOME-1</strain>
    </source>
</reference>
<dbReference type="Pfam" id="PF13240">
    <property type="entry name" value="Zn_Ribbon_1"/>
    <property type="match status" value="1"/>
</dbReference>
<evidence type="ECO:0000313" key="4">
    <source>
        <dbReference type="EMBL" id="GAP13905.1"/>
    </source>
</evidence>
<evidence type="ECO:0000256" key="2">
    <source>
        <dbReference type="SAM" id="SignalP"/>
    </source>
</evidence>
<dbReference type="OrthoDB" id="1793330at2"/>
<keyword evidence="1" id="KW-0812">Transmembrane</keyword>
<evidence type="ECO:0000313" key="5">
    <source>
        <dbReference type="Proteomes" id="UP000055060"/>
    </source>
</evidence>
<dbReference type="AlphaFoldDB" id="A0A0S7BJ63"/>
<accession>A0A0S7BJ63</accession>
<evidence type="ECO:0000256" key="1">
    <source>
        <dbReference type="SAM" id="Phobius"/>
    </source>
</evidence>
<dbReference type="InterPro" id="IPR026870">
    <property type="entry name" value="Zinc_ribbon_dom"/>
</dbReference>
<dbReference type="Proteomes" id="UP000055060">
    <property type="component" value="Unassembled WGS sequence"/>
</dbReference>
<organism evidence="4">
    <name type="scientific">Longilinea arvoryzae</name>
    <dbReference type="NCBI Taxonomy" id="360412"/>
    <lineage>
        <taxon>Bacteria</taxon>
        <taxon>Bacillati</taxon>
        <taxon>Chloroflexota</taxon>
        <taxon>Anaerolineae</taxon>
        <taxon>Anaerolineales</taxon>
        <taxon>Anaerolineaceae</taxon>
        <taxon>Longilinea</taxon>
    </lineage>
</organism>
<proteinExistence type="predicted"/>
<feature type="signal peptide" evidence="2">
    <location>
        <begin position="1"/>
        <end position="22"/>
    </location>
</feature>
<dbReference type="RefSeq" id="WP_075073207.1">
    <property type="nucleotide sequence ID" value="NZ_DF967972.1"/>
</dbReference>
<dbReference type="EMBL" id="DF967972">
    <property type="protein sequence ID" value="GAP13905.1"/>
    <property type="molecule type" value="Genomic_DNA"/>
</dbReference>
<evidence type="ECO:0000259" key="3">
    <source>
        <dbReference type="Pfam" id="PF13240"/>
    </source>
</evidence>
<feature type="chain" id="PRO_5006632976" evidence="2">
    <location>
        <begin position="23"/>
        <end position="300"/>
    </location>
</feature>
<gene>
    <name evidence="4" type="ORF">LARV_01664</name>
</gene>